<gene>
    <name evidence="5" type="ORF">HMPREF1541_07058</name>
</gene>
<dbReference type="HOGENOM" id="CLU_037984_1_0_1"/>
<name>W2RR78_CYPE1</name>
<dbReference type="PANTHER" id="PTHR21540">
    <property type="entry name" value="RING FINGER AND SWIM DOMAIN-CONTAINING PROTEIN 2"/>
    <property type="match status" value="1"/>
</dbReference>
<organism evidence="5 6">
    <name type="scientific">Cyphellophora europaea (strain CBS 101466)</name>
    <name type="common">Phialophora europaea</name>
    <dbReference type="NCBI Taxonomy" id="1220924"/>
    <lineage>
        <taxon>Eukaryota</taxon>
        <taxon>Fungi</taxon>
        <taxon>Dikarya</taxon>
        <taxon>Ascomycota</taxon>
        <taxon>Pezizomycotina</taxon>
        <taxon>Eurotiomycetes</taxon>
        <taxon>Chaetothyriomycetidae</taxon>
        <taxon>Chaetothyriales</taxon>
        <taxon>Cyphellophoraceae</taxon>
        <taxon>Cyphellophora</taxon>
    </lineage>
</organism>
<dbReference type="EMBL" id="KB822722">
    <property type="protein sequence ID" value="ETN39016.1"/>
    <property type="molecule type" value="Genomic_DNA"/>
</dbReference>
<reference evidence="5 6" key="1">
    <citation type="submission" date="2013-03" db="EMBL/GenBank/DDBJ databases">
        <title>The Genome Sequence of Phialophora europaea CBS 101466.</title>
        <authorList>
            <consortium name="The Broad Institute Genomics Platform"/>
            <person name="Cuomo C."/>
            <person name="de Hoog S."/>
            <person name="Gorbushina A."/>
            <person name="Walker B."/>
            <person name="Young S.K."/>
            <person name="Zeng Q."/>
            <person name="Gargeya S."/>
            <person name="Fitzgerald M."/>
            <person name="Haas B."/>
            <person name="Abouelleil A."/>
            <person name="Allen A.W."/>
            <person name="Alvarado L."/>
            <person name="Arachchi H.M."/>
            <person name="Berlin A.M."/>
            <person name="Chapman S.B."/>
            <person name="Gainer-Dewar J."/>
            <person name="Goldberg J."/>
            <person name="Griggs A."/>
            <person name="Gujja S."/>
            <person name="Hansen M."/>
            <person name="Howarth C."/>
            <person name="Imamovic A."/>
            <person name="Ireland A."/>
            <person name="Larimer J."/>
            <person name="McCowan C."/>
            <person name="Murphy C."/>
            <person name="Pearson M."/>
            <person name="Poon T.W."/>
            <person name="Priest M."/>
            <person name="Roberts A."/>
            <person name="Saif S."/>
            <person name="Shea T."/>
            <person name="Sisk P."/>
            <person name="Sykes S."/>
            <person name="Wortman J."/>
            <person name="Nusbaum C."/>
            <person name="Birren B."/>
        </authorList>
    </citation>
    <scope>NUCLEOTIDE SEQUENCE [LARGE SCALE GENOMIC DNA]</scope>
    <source>
        <strain evidence="5 6">CBS 101466</strain>
    </source>
</reference>
<dbReference type="RefSeq" id="XP_008719605.1">
    <property type="nucleotide sequence ID" value="XM_008721383.1"/>
</dbReference>
<protein>
    <recommendedName>
        <fullName evidence="7">Anaphase-promoting complex subunit 11</fullName>
    </recommendedName>
</protein>
<dbReference type="GO" id="GO:0061630">
    <property type="term" value="F:ubiquitin protein ligase activity"/>
    <property type="evidence" value="ECO:0007669"/>
    <property type="project" value="InterPro"/>
</dbReference>
<keyword evidence="1" id="KW-0479">Metal-binding</keyword>
<feature type="domain" description="RING-type" evidence="3">
    <location>
        <begin position="196"/>
        <end position="243"/>
    </location>
</feature>
<dbReference type="Gene3D" id="3.30.40.10">
    <property type="entry name" value="Zinc/RING finger domain, C3HC4 (zinc finger)"/>
    <property type="match status" value="1"/>
</dbReference>
<dbReference type="InParanoid" id="W2RR78"/>
<dbReference type="Proteomes" id="UP000030752">
    <property type="component" value="Unassembled WGS sequence"/>
</dbReference>
<evidence type="ECO:0000313" key="5">
    <source>
        <dbReference type="EMBL" id="ETN39016.1"/>
    </source>
</evidence>
<dbReference type="InterPro" id="IPR013083">
    <property type="entry name" value="Znf_RING/FYVE/PHD"/>
</dbReference>
<dbReference type="AlphaFoldDB" id="W2RR78"/>
<dbReference type="eggNOG" id="ENOG502RZA9">
    <property type="taxonomic scope" value="Eukaryota"/>
</dbReference>
<dbReference type="PROSITE" id="PS50966">
    <property type="entry name" value="ZF_SWIM"/>
    <property type="match status" value="1"/>
</dbReference>
<dbReference type="PROSITE" id="PS50089">
    <property type="entry name" value="ZF_RING_2"/>
    <property type="match status" value="1"/>
</dbReference>
<keyword evidence="1" id="KW-0862">Zinc</keyword>
<dbReference type="CDD" id="cd16494">
    <property type="entry name" value="RING-CH-C4HC3_ZSWM2"/>
    <property type="match status" value="1"/>
</dbReference>
<evidence type="ECO:0000256" key="1">
    <source>
        <dbReference type="PROSITE-ProRule" id="PRU00175"/>
    </source>
</evidence>
<feature type="domain" description="SWIM-type" evidence="4">
    <location>
        <begin position="111"/>
        <end position="143"/>
    </location>
</feature>
<dbReference type="VEuPathDB" id="FungiDB:HMPREF1541_07058"/>
<dbReference type="SUPFAM" id="SSF57850">
    <property type="entry name" value="RING/U-box"/>
    <property type="match status" value="1"/>
</dbReference>
<keyword evidence="6" id="KW-1185">Reference proteome</keyword>
<feature type="compositionally biased region" description="Polar residues" evidence="2">
    <location>
        <begin position="19"/>
        <end position="30"/>
    </location>
</feature>
<feature type="region of interest" description="Disordered" evidence="2">
    <location>
        <begin position="1"/>
        <end position="71"/>
    </location>
</feature>
<dbReference type="PANTHER" id="PTHR21540:SF0">
    <property type="entry name" value="PHD FAMILY PROTEIN"/>
    <property type="match status" value="1"/>
</dbReference>
<sequence length="298" mass="33033">MSTPDNNGTSRKRRRVTNHDATSPANSKTTPILLCDDDEDHITPSKKTSSSAKSKKDPAEKRLRRYRAKPPQTFLAKLSRAQTQRMIVLSRTRTSAVSEDIAIVGSTGNIYTVTIGHLPSCTCPDHGKGNECKHKVYALHTVLRAPDHLVYQLALVTEELESVFAAAPPIPTDTVSDDDKDTATSKRKPIEDGSECPICYMDMLGTEELVWCKAACGNNMHKNCFDQWAASQRGQTVKCVYCRTPWEVDASDLAKMKTQGSVGPDGYVNVAEQFGLSGQRDYSSYNSYWVRRQFGVGY</sequence>
<proteinExistence type="predicted"/>
<dbReference type="InterPro" id="IPR007527">
    <property type="entry name" value="Znf_SWIM"/>
</dbReference>
<dbReference type="GeneID" id="19974397"/>
<evidence type="ECO:0000313" key="6">
    <source>
        <dbReference type="Proteomes" id="UP000030752"/>
    </source>
</evidence>
<dbReference type="Pfam" id="PF13639">
    <property type="entry name" value="zf-RING_2"/>
    <property type="match status" value="1"/>
</dbReference>
<dbReference type="GO" id="GO:0008270">
    <property type="term" value="F:zinc ion binding"/>
    <property type="evidence" value="ECO:0007669"/>
    <property type="project" value="UniProtKB-KW"/>
</dbReference>
<keyword evidence="1" id="KW-0863">Zinc-finger</keyword>
<feature type="region of interest" description="Disordered" evidence="2">
    <location>
        <begin position="168"/>
        <end position="189"/>
    </location>
</feature>
<dbReference type="InterPro" id="IPR039903">
    <property type="entry name" value="Zswim2"/>
</dbReference>
<dbReference type="OrthoDB" id="2122982at2759"/>
<accession>W2RR78</accession>
<dbReference type="InterPro" id="IPR001841">
    <property type="entry name" value="Znf_RING"/>
</dbReference>
<evidence type="ECO:0000259" key="3">
    <source>
        <dbReference type="PROSITE" id="PS50089"/>
    </source>
</evidence>
<evidence type="ECO:0008006" key="7">
    <source>
        <dbReference type="Google" id="ProtNLM"/>
    </source>
</evidence>
<dbReference type="STRING" id="1220924.W2RR78"/>
<evidence type="ECO:0000259" key="4">
    <source>
        <dbReference type="PROSITE" id="PS50966"/>
    </source>
</evidence>
<evidence type="ECO:0000256" key="2">
    <source>
        <dbReference type="SAM" id="MobiDB-lite"/>
    </source>
</evidence>